<reference evidence="5" key="1">
    <citation type="submission" date="2023-05" db="EMBL/GenBank/DDBJ databases">
        <title>Genome and transcriptome analyses reveal genes involved in the formation of fine ridges on petal epidermal cells in Hibiscus trionum.</title>
        <authorList>
            <person name="Koshimizu S."/>
            <person name="Masuda S."/>
            <person name="Ishii T."/>
            <person name="Shirasu K."/>
            <person name="Hoshino A."/>
            <person name="Arita M."/>
        </authorList>
    </citation>
    <scope>NUCLEOTIDE SEQUENCE</scope>
    <source>
        <strain evidence="5">Hamamatsu line</strain>
    </source>
</reference>
<accession>A0A9W7IF72</accession>
<evidence type="ECO:0008006" key="7">
    <source>
        <dbReference type="Google" id="ProtNLM"/>
    </source>
</evidence>
<dbReference type="PANTHER" id="PTHR47990">
    <property type="entry name" value="2-OXOGLUTARATE (2OG) AND FE(II)-DEPENDENT OXYGENASE SUPERFAMILY PROTEIN-RELATED"/>
    <property type="match status" value="1"/>
</dbReference>
<sequence>MMSLGTQAKLPVIDFSNPNLKPGSLEWDLVKFQVRAALEEYGCFDASLDQVAELRNAVFGAMEEMFDLPLETKKLYVSDKLFRGYFGSPSGLLESMTIDEAQSAENIEQHLTTTLWPHGNISFGKTLVSFTEMASRLEKTIRRMILEIFGVEKYLDELINSTNYLLKLMKNKGPQCSEPTPNMVTLLYQNEVDGLEIQKKSDGEWINVTPSPDSFVVMIGESLGVWLNGGLSATYHRAVVKGSKARYSVGLFATPRGGYRVKAPEQLVDDKSPMLFKPFDYEEFLGFYLAQVIRGGTRPDLKGYCGA</sequence>
<gene>
    <name evidence="5" type="ORF">HRI_003067900</name>
</gene>
<dbReference type="InterPro" id="IPR027443">
    <property type="entry name" value="IPNS-like_sf"/>
</dbReference>
<keyword evidence="6" id="KW-1185">Reference proteome</keyword>
<protein>
    <recommendedName>
        <fullName evidence="7">Fe2OG dioxygenase domain-containing protein</fullName>
    </recommendedName>
</protein>
<evidence type="ECO:0000259" key="3">
    <source>
        <dbReference type="Pfam" id="PF03171"/>
    </source>
</evidence>
<feature type="domain" description="Non-haem dioxygenase N-terminal" evidence="4">
    <location>
        <begin position="10"/>
        <end position="93"/>
    </location>
</feature>
<dbReference type="Proteomes" id="UP001165190">
    <property type="component" value="Unassembled WGS sequence"/>
</dbReference>
<dbReference type="Pfam" id="PF03171">
    <property type="entry name" value="2OG-FeII_Oxy"/>
    <property type="match status" value="1"/>
</dbReference>
<dbReference type="Pfam" id="PF14226">
    <property type="entry name" value="DIOX_N"/>
    <property type="match status" value="1"/>
</dbReference>
<evidence type="ECO:0000256" key="1">
    <source>
        <dbReference type="ARBA" id="ARBA00022723"/>
    </source>
</evidence>
<dbReference type="SUPFAM" id="SSF51197">
    <property type="entry name" value="Clavaminate synthase-like"/>
    <property type="match status" value="1"/>
</dbReference>
<dbReference type="OrthoDB" id="288590at2759"/>
<dbReference type="InterPro" id="IPR044861">
    <property type="entry name" value="IPNS-like_FE2OG_OXY"/>
</dbReference>
<dbReference type="InterPro" id="IPR050231">
    <property type="entry name" value="Iron_ascorbate_oxido_reductase"/>
</dbReference>
<dbReference type="InterPro" id="IPR026992">
    <property type="entry name" value="DIOX_N"/>
</dbReference>
<feature type="domain" description="Isopenicillin N synthase-like Fe(2+) 2OG dioxygenase" evidence="3">
    <location>
        <begin position="180"/>
        <end position="255"/>
    </location>
</feature>
<evidence type="ECO:0000256" key="2">
    <source>
        <dbReference type="ARBA" id="ARBA00023004"/>
    </source>
</evidence>
<proteinExistence type="predicted"/>
<comment type="caution">
    <text evidence="5">The sequence shown here is derived from an EMBL/GenBank/DDBJ whole genome shotgun (WGS) entry which is preliminary data.</text>
</comment>
<dbReference type="AlphaFoldDB" id="A0A9W7IF72"/>
<evidence type="ECO:0000313" key="6">
    <source>
        <dbReference type="Proteomes" id="UP001165190"/>
    </source>
</evidence>
<dbReference type="EMBL" id="BSYR01000025">
    <property type="protein sequence ID" value="GMI93986.1"/>
    <property type="molecule type" value="Genomic_DNA"/>
</dbReference>
<organism evidence="5 6">
    <name type="scientific">Hibiscus trionum</name>
    <name type="common">Flower of an hour</name>
    <dbReference type="NCBI Taxonomy" id="183268"/>
    <lineage>
        <taxon>Eukaryota</taxon>
        <taxon>Viridiplantae</taxon>
        <taxon>Streptophyta</taxon>
        <taxon>Embryophyta</taxon>
        <taxon>Tracheophyta</taxon>
        <taxon>Spermatophyta</taxon>
        <taxon>Magnoliopsida</taxon>
        <taxon>eudicotyledons</taxon>
        <taxon>Gunneridae</taxon>
        <taxon>Pentapetalae</taxon>
        <taxon>rosids</taxon>
        <taxon>malvids</taxon>
        <taxon>Malvales</taxon>
        <taxon>Malvaceae</taxon>
        <taxon>Malvoideae</taxon>
        <taxon>Hibiscus</taxon>
    </lineage>
</organism>
<keyword evidence="2" id="KW-0408">Iron</keyword>
<evidence type="ECO:0000259" key="4">
    <source>
        <dbReference type="Pfam" id="PF14226"/>
    </source>
</evidence>
<dbReference type="GO" id="GO:0046872">
    <property type="term" value="F:metal ion binding"/>
    <property type="evidence" value="ECO:0007669"/>
    <property type="project" value="UniProtKB-KW"/>
</dbReference>
<dbReference type="Gene3D" id="2.60.120.330">
    <property type="entry name" value="B-lactam Antibiotic, Isopenicillin N Synthase, Chain"/>
    <property type="match status" value="1"/>
</dbReference>
<name>A0A9W7IF72_HIBTR</name>
<keyword evidence="1" id="KW-0479">Metal-binding</keyword>
<evidence type="ECO:0000313" key="5">
    <source>
        <dbReference type="EMBL" id="GMI93986.1"/>
    </source>
</evidence>